<evidence type="ECO:0000313" key="1">
    <source>
        <dbReference type="EMBL" id="EEX68895.1"/>
    </source>
</evidence>
<comment type="caution">
    <text evidence="1">The sequence shown here is derived from an EMBL/GenBank/DDBJ whole genome shotgun (WGS) entry which is preliminary data.</text>
</comment>
<reference evidence="1" key="1">
    <citation type="submission" date="2009-09" db="EMBL/GenBank/DDBJ databases">
        <authorList>
            <person name="Weinstock G."/>
            <person name="Sodergren E."/>
            <person name="Clifton S."/>
            <person name="Fulton L."/>
            <person name="Fulton B."/>
            <person name="Courtney L."/>
            <person name="Fronick C."/>
            <person name="Harrison M."/>
            <person name="Strong C."/>
            <person name="Farmer C."/>
            <person name="Delahaunty K."/>
            <person name="Markovic C."/>
            <person name="Hall O."/>
            <person name="Minx P."/>
            <person name="Tomlinson C."/>
            <person name="Mitreva M."/>
            <person name="Nelson J."/>
            <person name="Hou S."/>
            <person name="Wollam A."/>
            <person name="Pepin K.H."/>
            <person name="Johnson M."/>
            <person name="Bhonagiri V."/>
            <person name="Nash W.E."/>
            <person name="Warren W."/>
            <person name="Chinwalla A."/>
            <person name="Mardis E.R."/>
            <person name="Wilson R.K."/>
        </authorList>
    </citation>
    <scope>NUCLEOTIDE SEQUENCE [LARGE SCALE GENOMIC DNA]</scope>
    <source>
        <strain evidence="1">DSM 20544</strain>
    </source>
</reference>
<proteinExistence type="predicted"/>
<dbReference type="HOGENOM" id="CLU_3312827_0_0_9"/>
<evidence type="ECO:0000313" key="2">
    <source>
        <dbReference type="Proteomes" id="UP000003671"/>
    </source>
</evidence>
<keyword evidence="2" id="KW-1185">Reference proteome</keyword>
<name>C9KMI8_9FIRM</name>
<sequence length="39" mass="4661">MTIDISGYKIRKDFHSTIMNIKRYRRKSEDKSIKGSEEV</sequence>
<protein>
    <submittedName>
        <fullName evidence="1">Uncharacterized protein</fullName>
    </submittedName>
</protein>
<accession>C9KMI8</accession>
<dbReference type="Proteomes" id="UP000003671">
    <property type="component" value="Unassembled WGS sequence"/>
</dbReference>
<gene>
    <name evidence="1" type="ORF">MITSMUL_04424</name>
</gene>
<dbReference type="EMBL" id="ABWK02000014">
    <property type="protein sequence ID" value="EEX68895.1"/>
    <property type="molecule type" value="Genomic_DNA"/>
</dbReference>
<organism evidence="1 2">
    <name type="scientific">Mitsuokella multacida DSM 20544</name>
    <dbReference type="NCBI Taxonomy" id="500635"/>
    <lineage>
        <taxon>Bacteria</taxon>
        <taxon>Bacillati</taxon>
        <taxon>Bacillota</taxon>
        <taxon>Negativicutes</taxon>
        <taxon>Selenomonadales</taxon>
        <taxon>Selenomonadaceae</taxon>
        <taxon>Mitsuokella</taxon>
    </lineage>
</organism>
<dbReference type="STRING" id="500635.MITSMUL_04424"/>
<dbReference type="AlphaFoldDB" id="C9KMI8"/>